<name>A0ABY6HUX6_9ARCH</name>
<gene>
    <name evidence="1" type="ORF">NEF87_003605</name>
</gene>
<protein>
    <recommendedName>
        <fullName evidence="3">4'-phosphopantetheinyl transferase domain-containing protein</fullName>
    </recommendedName>
</protein>
<evidence type="ECO:0008006" key="3">
    <source>
        <dbReference type="Google" id="ProtNLM"/>
    </source>
</evidence>
<dbReference type="InterPro" id="IPR037143">
    <property type="entry name" value="4-PPantetheinyl_Trfase_dom_sf"/>
</dbReference>
<keyword evidence="2" id="KW-1185">Reference proteome</keyword>
<dbReference type="SUPFAM" id="SSF56214">
    <property type="entry name" value="4'-phosphopantetheinyl transferase"/>
    <property type="match status" value="1"/>
</dbReference>
<dbReference type="EMBL" id="CP104013">
    <property type="protein sequence ID" value="UYP47320.1"/>
    <property type="molecule type" value="Genomic_DNA"/>
</dbReference>
<evidence type="ECO:0000313" key="1">
    <source>
        <dbReference type="EMBL" id="UYP47320.1"/>
    </source>
</evidence>
<evidence type="ECO:0000313" key="2">
    <source>
        <dbReference type="Proteomes" id="UP001208689"/>
    </source>
</evidence>
<proteinExistence type="predicted"/>
<sequence length="272" mass="31956">MIELSPNSPIILLDDPCKVICRNEVILKYHEILYNGTVFYLGVCNQIKDHQFRQQNFEHIFNQPDYWHHLEKKKISGFLKKDQLDRLWEWSLSKILIKEGENEFFNNSTTFEFNKIYVESSQNSALRVVHEKSVSSIKELRFLSITHSSSQIFTIVAPNDIGIDCEYIRNISPSLKKKMLPKDHEKSFLKFFNMFFRLSVKDIPIVIWSIKESTLKALNFNNIGEIHNISLLIEDGKIYTTHKMRNLKCINFFTISNQSIFVISIVVENSEK</sequence>
<accession>A0ABY6HUX6</accession>
<dbReference type="Proteomes" id="UP001208689">
    <property type="component" value="Chromosome"/>
</dbReference>
<reference evidence="1" key="1">
    <citation type="submission" date="2022-09" db="EMBL/GenBank/DDBJ databases">
        <title>Actin cytoskeleton and complex cell architecture in an #Asgard archaeon.</title>
        <authorList>
            <person name="Ponce Toledo R.I."/>
            <person name="Schleper C."/>
            <person name="Rodrigues Oliveira T."/>
            <person name="Wollweber F."/>
            <person name="Xu J."/>
            <person name="Rittmann S."/>
            <person name="Klingl A."/>
            <person name="Pilhofer M."/>
        </authorList>
    </citation>
    <scope>NUCLEOTIDE SEQUENCE</scope>
    <source>
        <strain evidence="1">B-35</strain>
    </source>
</reference>
<organism evidence="1 2">
    <name type="scientific">Candidatus Lokiarchaeum ossiferum</name>
    <dbReference type="NCBI Taxonomy" id="2951803"/>
    <lineage>
        <taxon>Archaea</taxon>
        <taxon>Promethearchaeati</taxon>
        <taxon>Promethearchaeota</taxon>
        <taxon>Promethearchaeia</taxon>
        <taxon>Promethearchaeales</taxon>
        <taxon>Promethearchaeaceae</taxon>
        <taxon>Candidatus Lokiarchaeum</taxon>
    </lineage>
</organism>